<dbReference type="Gene3D" id="1.10.238.10">
    <property type="entry name" value="EF-hand"/>
    <property type="match status" value="2"/>
</dbReference>
<evidence type="ECO:0000313" key="1">
    <source>
        <dbReference type="EMBL" id="CAF1510128.1"/>
    </source>
</evidence>
<protein>
    <recommendedName>
        <fullName evidence="3">EF-hand domain-containing protein</fullName>
    </recommendedName>
</protein>
<dbReference type="InterPro" id="IPR011992">
    <property type="entry name" value="EF-hand-dom_pair"/>
</dbReference>
<reference evidence="1" key="1">
    <citation type="submission" date="2021-02" db="EMBL/GenBank/DDBJ databases">
        <authorList>
            <person name="Nowell W R."/>
        </authorList>
    </citation>
    <scope>NUCLEOTIDE SEQUENCE</scope>
</reference>
<organism evidence="1 2">
    <name type="scientific">Adineta ricciae</name>
    <name type="common">Rotifer</name>
    <dbReference type="NCBI Taxonomy" id="249248"/>
    <lineage>
        <taxon>Eukaryota</taxon>
        <taxon>Metazoa</taxon>
        <taxon>Spiralia</taxon>
        <taxon>Gnathifera</taxon>
        <taxon>Rotifera</taxon>
        <taxon>Eurotatoria</taxon>
        <taxon>Bdelloidea</taxon>
        <taxon>Adinetida</taxon>
        <taxon>Adinetidae</taxon>
        <taxon>Adineta</taxon>
    </lineage>
</organism>
<dbReference type="SUPFAM" id="SSF47473">
    <property type="entry name" value="EF-hand"/>
    <property type="match status" value="1"/>
</dbReference>
<evidence type="ECO:0008006" key="3">
    <source>
        <dbReference type="Google" id="ProtNLM"/>
    </source>
</evidence>
<dbReference type="Proteomes" id="UP000663852">
    <property type="component" value="Unassembled WGS sequence"/>
</dbReference>
<dbReference type="EMBL" id="CAJNOJ010000688">
    <property type="protein sequence ID" value="CAF1510128.1"/>
    <property type="molecule type" value="Genomic_DNA"/>
</dbReference>
<dbReference type="AlphaFoldDB" id="A0A815U775"/>
<sequence length="206" mass="23235">MDPVAGMIDLDDAANEQLIKTRRGKKENKLLQSSAYSTQINRSANIDWKLLNILVEDQCPNGQIKKEKFVEVYDQLYSDGKSSDFCSFTFGLFDREDSETIEFHELMVATGLRQCHDLQLRYGLAFSLFDSDNTNTMHTCDVIRAISVLLEAIGQTDGQGDHHANRSAKKLIERYTVSGNNQLKRDQFIDGCKNDSSPCGLLARDD</sequence>
<evidence type="ECO:0000313" key="2">
    <source>
        <dbReference type="Proteomes" id="UP000663852"/>
    </source>
</evidence>
<proteinExistence type="predicted"/>
<name>A0A815U775_ADIRI</name>
<accession>A0A815U775</accession>
<dbReference type="OrthoDB" id="191686at2759"/>
<dbReference type="PRINTS" id="PR00450">
    <property type="entry name" value="RECOVERIN"/>
</dbReference>
<gene>
    <name evidence="1" type="ORF">EDS130_LOCUS43192</name>
</gene>
<comment type="caution">
    <text evidence="1">The sequence shown here is derived from an EMBL/GenBank/DDBJ whole genome shotgun (WGS) entry which is preliminary data.</text>
</comment>